<feature type="compositionally biased region" description="Polar residues" evidence="1">
    <location>
        <begin position="46"/>
        <end position="62"/>
    </location>
</feature>
<dbReference type="AlphaFoldDB" id="A0A371HAT0"/>
<keyword evidence="3" id="KW-1185">Reference proteome</keyword>
<reference evidence="2" key="1">
    <citation type="submission" date="2018-05" db="EMBL/GenBank/DDBJ databases">
        <title>Draft genome of Mucuna pruriens seed.</title>
        <authorList>
            <person name="Nnadi N.E."/>
            <person name="Vos R."/>
            <person name="Hasami M.H."/>
            <person name="Devisetty U.K."/>
            <person name="Aguiy J.C."/>
        </authorList>
    </citation>
    <scope>NUCLEOTIDE SEQUENCE [LARGE SCALE GENOMIC DNA]</scope>
    <source>
        <strain evidence="2">JCA_2017</strain>
    </source>
</reference>
<organism evidence="2 3">
    <name type="scientific">Mucuna pruriens</name>
    <name type="common">Velvet bean</name>
    <name type="synonym">Dolichos pruriens</name>
    <dbReference type="NCBI Taxonomy" id="157652"/>
    <lineage>
        <taxon>Eukaryota</taxon>
        <taxon>Viridiplantae</taxon>
        <taxon>Streptophyta</taxon>
        <taxon>Embryophyta</taxon>
        <taxon>Tracheophyta</taxon>
        <taxon>Spermatophyta</taxon>
        <taxon>Magnoliopsida</taxon>
        <taxon>eudicotyledons</taxon>
        <taxon>Gunneridae</taxon>
        <taxon>Pentapetalae</taxon>
        <taxon>rosids</taxon>
        <taxon>fabids</taxon>
        <taxon>Fabales</taxon>
        <taxon>Fabaceae</taxon>
        <taxon>Papilionoideae</taxon>
        <taxon>50 kb inversion clade</taxon>
        <taxon>NPAAA clade</taxon>
        <taxon>indigoferoid/millettioid clade</taxon>
        <taxon>Phaseoleae</taxon>
        <taxon>Mucuna</taxon>
    </lineage>
</organism>
<dbReference type="EMBL" id="QJKJ01003113">
    <property type="protein sequence ID" value="RDX99895.1"/>
    <property type="molecule type" value="Genomic_DNA"/>
</dbReference>
<name>A0A371HAT0_MUCPR</name>
<evidence type="ECO:0000313" key="2">
    <source>
        <dbReference type="EMBL" id="RDX99895.1"/>
    </source>
</evidence>
<protein>
    <submittedName>
        <fullName evidence="2">Uncharacterized protein</fullName>
    </submittedName>
</protein>
<sequence length="62" mass="6927">MASNPTGDWASPNRSCFKRIREDSYSATLGLQKREDQSREHRVRSGYSQTSTTTSLVGASYP</sequence>
<accession>A0A371HAT0</accession>
<proteinExistence type="predicted"/>
<feature type="region of interest" description="Disordered" evidence="1">
    <location>
        <begin position="28"/>
        <end position="62"/>
    </location>
</feature>
<comment type="caution">
    <text evidence="2">The sequence shown here is derived from an EMBL/GenBank/DDBJ whole genome shotgun (WGS) entry which is preliminary data.</text>
</comment>
<evidence type="ECO:0000256" key="1">
    <source>
        <dbReference type="SAM" id="MobiDB-lite"/>
    </source>
</evidence>
<dbReference type="Proteomes" id="UP000257109">
    <property type="component" value="Unassembled WGS sequence"/>
</dbReference>
<evidence type="ECO:0000313" key="3">
    <source>
        <dbReference type="Proteomes" id="UP000257109"/>
    </source>
</evidence>
<gene>
    <name evidence="2" type="ORF">CR513_16993</name>
</gene>
<feature type="non-terminal residue" evidence="2">
    <location>
        <position position="1"/>
    </location>
</feature>